<accession>A0ACC0WE55</accession>
<dbReference type="EMBL" id="CM047581">
    <property type="protein sequence ID" value="KAI9916321.1"/>
    <property type="molecule type" value="Genomic_DNA"/>
</dbReference>
<keyword evidence="2" id="KW-1185">Reference proteome</keyword>
<protein>
    <submittedName>
        <fullName evidence="1">Uncharacterized protein</fullName>
    </submittedName>
</protein>
<sequence>MMVPVTGLAWQSAREPPTSVITVDVATTYQHILGFGGAFTEAAALQFETLPVHKQEDVLRLYFDPVHGSAYTFGRVPMGSCDFSVDSYNFDNVRNDTELVHFDMTVQRDQYVLLPFIKRALARQPALKLFLSPWSPPAWMKRSGAEYVASMLGSMHPVGLKDEMRASWALYFSKFITAYKQQGVTFWGLTPQNEPEFAAPWEACMYNASYQAEFIGTFLGPVLARDHPDMTLLVFDHNRASVRQWAETIYSHPTASQYVHGMAFHWYDRERYMDGVAYHERLNDTHFVDPSRLLLATESCNCPGVAQGGEQAWFRALRYGHDILTDLNNHVAGWVDWNLLLDHAGGPNHERNQCDAPLVLTQDGTDFVIQPMYYFIQHFSKYLPPGSRRVKTHVAARFTTPGDAQLLRAYPAALAMCDGSARQLLHRTTDDKIQVTGTTFCLSVVDVEWQGYEIQMVECTFTSQKWTFEDTTGRIRADTFCLSLNHASTENNVRITARACKSSLVAWQQWTFRAHDGTLRSRASETDQCVTAGYAFVQATAFVTPAERHVLVVLNENTQGADFAIHVGDKVVDTTIPDRAIRTYTW</sequence>
<evidence type="ECO:0000313" key="1">
    <source>
        <dbReference type="EMBL" id="KAI9916321.1"/>
    </source>
</evidence>
<dbReference type="Proteomes" id="UP001163321">
    <property type="component" value="Chromosome 2"/>
</dbReference>
<name>A0ACC0WE55_9STRA</name>
<reference evidence="1 2" key="1">
    <citation type="journal article" date="2022" name="bioRxiv">
        <title>The genome of the oomycete Peronosclerospora sorghi, a cosmopolitan pathogen of maize and sorghum, is inflated with dispersed pseudogenes.</title>
        <authorList>
            <person name="Fletcher K."/>
            <person name="Martin F."/>
            <person name="Isakeit T."/>
            <person name="Cavanaugh K."/>
            <person name="Magill C."/>
            <person name="Michelmore R."/>
        </authorList>
    </citation>
    <scope>NUCLEOTIDE SEQUENCE [LARGE SCALE GENOMIC DNA]</scope>
    <source>
        <strain evidence="1">P6</strain>
    </source>
</reference>
<evidence type="ECO:0000313" key="2">
    <source>
        <dbReference type="Proteomes" id="UP001163321"/>
    </source>
</evidence>
<proteinExistence type="predicted"/>
<gene>
    <name evidence="1" type="ORF">PsorP6_018081</name>
</gene>
<organism evidence="1 2">
    <name type="scientific">Peronosclerospora sorghi</name>
    <dbReference type="NCBI Taxonomy" id="230839"/>
    <lineage>
        <taxon>Eukaryota</taxon>
        <taxon>Sar</taxon>
        <taxon>Stramenopiles</taxon>
        <taxon>Oomycota</taxon>
        <taxon>Peronosporomycetes</taxon>
        <taxon>Peronosporales</taxon>
        <taxon>Peronosporaceae</taxon>
        <taxon>Peronosclerospora</taxon>
    </lineage>
</organism>
<comment type="caution">
    <text evidence="1">The sequence shown here is derived from an EMBL/GenBank/DDBJ whole genome shotgun (WGS) entry which is preliminary data.</text>
</comment>